<reference evidence="1 2" key="1">
    <citation type="submission" date="2018-10" db="EMBL/GenBank/DDBJ databases">
        <authorList>
            <person name="Ekblom R."/>
            <person name="Jareborg N."/>
        </authorList>
    </citation>
    <scope>NUCLEOTIDE SEQUENCE [LARGE SCALE GENOMIC DNA]</scope>
    <source>
        <tissue evidence="1">Muscle</tissue>
    </source>
</reference>
<protein>
    <submittedName>
        <fullName evidence="1">Uncharacterized protein</fullName>
    </submittedName>
</protein>
<organism evidence="1 2">
    <name type="scientific">Gulo gulo</name>
    <name type="common">Wolverine</name>
    <name type="synonym">Gluton</name>
    <dbReference type="NCBI Taxonomy" id="48420"/>
    <lineage>
        <taxon>Eukaryota</taxon>
        <taxon>Metazoa</taxon>
        <taxon>Chordata</taxon>
        <taxon>Craniata</taxon>
        <taxon>Vertebrata</taxon>
        <taxon>Euteleostomi</taxon>
        <taxon>Mammalia</taxon>
        <taxon>Eutheria</taxon>
        <taxon>Laurasiatheria</taxon>
        <taxon>Carnivora</taxon>
        <taxon>Caniformia</taxon>
        <taxon>Musteloidea</taxon>
        <taxon>Mustelidae</taxon>
        <taxon>Guloninae</taxon>
        <taxon>Gulo</taxon>
    </lineage>
</organism>
<keyword evidence="2" id="KW-1185">Reference proteome</keyword>
<sequence length="112" mass="12870">MWNPEELVRRSVHSWKYLVQIHQSQQQQSGRQSQPKRYVCDRVFYKVSASWGISDANVTLAVLEYSIDRSMMIPHSASRLSTTQAGLKDFFPISAASFSNFSLVLLWVPPHL</sequence>
<dbReference type="AlphaFoldDB" id="A0A9X9LX29"/>
<evidence type="ECO:0000313" key="2">
    <source>
        <dbReference type="Proteomes" id="UP000269945"/>
    </source>
</evidence>
<dbReference type="EMBL" id="CYRY02025640">
    <property type="protein sequence ID" value="VCW98437.1"/>
    <property type="molecule type" value="Genomic_DNA"/>
</dbReference>
<dbReference type="Proteomes" id="UP000269945">
    <property type="component" value="Unassembled WGS sequence"/>
</dbReference>
<proteinExistence type="predicted"/>
<gene>
    <name evidence="1" type="ORF">BN2614_LOCUS1</name>
</gene>
<evidence type="ECO:0000313" key="1">
    <source>
        <dbReference type="EMBL" id="VCW98437.1"/>
    </source>
</evidence>
<name>A0A9X9LX29_GULGU</name>
<comment type="caution">
    <text evidence="1">The sequence shown here is derived from an EMBL/GenBank/DDBJ whole genome shotgun (WGS) entry which is preliminary data.</text>
</comment>
<accession>A0A9X9LX29</accession>